<sequence>MEIWKDLTTGKYYTLDEKSGSDNQSNRYGGPTTKFIPYKSGYPRALSLTPLAAENIYSVQPHKFDGYSQFPRPKVISSLKEPYTNTFINKKIKIQDLVKIPMPLKHLSMSAVYDKSITPPKLKFNNKHSIDLMQSPKETLEYIKQTELLSKRTSEIKTVIDLNKKLLKDRKTFKPYVPKLAKEERRKMKGYFMKDFITSGQLMEKEKEMRKITNSKFFERIKHWEMLDRKNLEKRKEQRIARMNS</sequence>
<name>A0A1R2BFM6_9CILI</name>
<dbReference type="AlphaFoldDB" id="A0A1R2BFM6"/>
<comment type="caution">
    <text evidence="1">The sequence shown here is derived from an EMBL/GenBank/DDBJ whole genome shotgun (WGS) entry which is preliminary data.</text>
</comment>
<gene>
    <name evidence="1" type="ORF">SteCoe_25275</name>
</gene>
<protein>
    <submittedName>
        <fullName evidence="1">Uncharacterized protein</fullName>
    </submittedName>
</protein>
<reference evidence="1 2" key="1">
    <citation type="submission" date="2016-11" db="EMBL/GenBank/DDBJ databases">
        <title>The macronuclear genome of Stentor coeruleus: a giant cell with tiny introns.</title>
        <authorList>
            <person name="Slabodnick M."/>
            <person name="Ruby J.G."/>
            <person name="Reiff S.B."/>
            <person name="Swart E.C."/>
            <person name="Gosai S."/>
            <person name="Prabakaran S."/>
            <person name="Witkowska E."/>
            <person name="Larue G.E."/>
            <person name="Fisher S."/>
            <person name="Freeman R.M."/>
            <person name="Gunawardena J."/>
            <person name="Chu W."/>
            <person name="Stover N.A."/>
            <person name="Gregory B.D."/>
            <person name="Nowacki M."/>
            <person name="Derisi J."/>
            <person name="Roy S.W."/>
            <person name="Marshall W.F."/>
            <person name="Sood P."/>
        </authorList>
    </citation>
    <scope>NUCLEOTIDE SEQUENCE [LARGE SCALE GENOMIC DNA]</scope>
    <source>
        <strain evidence="1">WM001</strain>
    </source>
</reference>
<proteinExistence type="predicted"/>
<dbReference type="EMBL" id="MPUH01000683">
    <property type="protein sequence ID" value="OMJ75577.1"/>
    <property type="molecule type" value="Genomic_DNA"/>
</dbReference>
<evidence type="ECO:0000313" key="1">
    <source>
        <dbReference type="EMBL" id="OMJ75577.1"/>
    </source>
</evidence>
<dbReference type="Proteomes" id="UP000187209">
    <property type="component" value="Unassembled WGS sequence"/>
</dbReference>
<keyword evidence="2" id="KW-1185">Reference proteome</keyword>
<organism evidence="1 2">
    <name type="scientific">Stentor coeruleus</name>
    <dbReference type="NCBI Taxonomy" id="5963"/>
    <lineage>
        <taxon>Eukaryota</taxon>
        <taxon>Sar</taxon>
        <taxon>Alveolata</taxon>
        <taxon>Ciliophora</taxon>
        <taxon>Postciliodesmatophora</taxon>
        <taxon>Heterotrichea</taxon>
        <taxon>Heterotrichida</taxon>
        <taxon>Stentoridae</taxon>
        <taxon>Stentor</taxon>
    </lineage>
</organism>
<accession>A0A1R2BFM6</accession>
<evidence type="ECO:0000313" key="2">
    <source>
        <dbReference type="Proteomes" id="UP000187209"/>
    </source>
</evidence>